<reference evidence="2" key="2">
    <citation type="journal article" date="2021" name="PeerJ">
        <title>Extensive microbial diversity within the chicken gut microbiome revealed by metagenomics and culture.</title>
        <authorList>
            <person name="Gilroy R."/>
            <person name="Ravi A."/>
            <person name="Getino M."/>
            <person name="Pursley I."/>
            <person name="Horton D.L."/>
            <person name="Alikhan N.F."/>
            <person name="Baker D."/>
            <person name="Gharbi K."/>
            <person name="Hall N."/>
            <person name="Watson M."/>
            <person name="Adriaenssens E.M."/>
            <person name="Foster-Nyarko E."/>
            <person name="Jarju S."/>
            <person name="Secka A."/>
            <person name="Antonio M."/>
            <person name="Oren A."/>
            <person name="Chaudhuri R.R."/>
            <person name="La Ragione R."/>
            <person name="Hildebrand F."/>
            <person name="Pallen M.J."/>
        </authorList>
    </citation>
    <scope>NUCLEOTIDE SEQUENCE</scope>
    <source>
        <strain evidence="2">ChiHecec2B26-709</strain>
    </source>
</reference>
<organism evidence="2 3">
    <name type="scientific">Candidatus Cryptobacteroides merdipullorum</name>
    <dbReference type="NCBI Taxonomy" id="2840771"/>
    <lineage>
        <taxon>Bacteria</taxon>
        <taxon>Pseudomonadati</taxon>
        <taxon>Bacteroidota</taxon>
        <taxon>Bacteroidia</taxon>
        <taxon>Bacteroidales</taxon>
        <taxon>Candidatus Cryptobacteroides</taxon>
    </lineage>
</organism>
<protein>
    <recommendedName>
        <fullName evidence="4">Calx-beta domain-containing protein</fullName>
    </recommendedName>
</protein>
<keyword evidence="1" id="KW-0732">Signal</keyword>
<dbReference type="EMBL" id="DVLC01000118">
    <property type="protein sequence ID" value="HIT47452.1"/>
    <property type="molecule type" value="Genomic_DNA"/>
</dbReference>
<feature type="chain" id="PRO_5039278709" description="Calx-beta domain-containing protein" evidence="1">
    <location>
        <begin position="20"/>
        <end position="304"/>
    </location>
</feature>
<sequence length="304" mass="32085">MMKIKAFTRILAMSGAIFALVSCNQKAEFHTASYVAISASSVEVREDAGYIDIPVYAYVQNGDLSFPRAESANTVVTFEVIPDTAVEGENYTIEPAGGVLTFNDKSEAVLRVNVVDHEGIDDTKTLAVRLTGATNGYDLGGMDEVTVNITDSDHPYAHIFGTYRCDGLEDPLGGGTGSLELTISPVSGNYSALSIEGFAPSAAGNVDLNAVIGTAAGQLLSITTGQTLGRYEDADVTFTAVSSFTSDGYYPANALTFSIADDGSTLTSAPFGYLIGFPVVENGQTYTSIIDTYVKDEAVFTKVQ</sequence>
<evidence type="ECO:0008006" key="4">
    <source>
        <dbReference type="Google" id="ProtNLM"/>
    </source>
</evidence>
<dbReference type="AlphaFoldDB" id="A0A9D1KHZ1"/>
<evidence type="ECO:0000256" key="1">
    <source>
        <dbReference type="SAM" id="SignalP"/>
    </source>
</evidence>
<name>A0A9D1KHZ1_9BACT</name>
<dbReference type="InterPro" id="IPR038081">
    <property type="entry name" value="CalX-like_sf"/>
</dbReference>
<accession>A0A9D1KHZ1</accession>
<dbReference type="Proteomes" id="UP000886881">
    <property type="component" value="Unassembled WGS sequence"/>
</dbReference>
<evidence type="ECO:0000313" key="3">
    <source>
        <dbReference type="Proteomes" id="UP000886881"/>
    </source>
</evidence>
<dbReference type="SUPFAM" id="SSF141072">
    <property type="entry name" value="CalX-like"/>
    <property type="match status" value="1"/>
</dbReference>
<evidence type="ECO:0000313" key="2">
    <source>
        <dbReference type="EMBL" id="HIT47452.1"/>
    </source>
</evidence>
<dbReference type="PROSITE" id="PS51257">
    <property type="entry name" value="PROKAR_LIPOPROTEIN"/>
    <property type="match status" value="1"/>
</dbReference>
<proteinExistence type="predicted"/>
<comment type="caution">
    <text evidence="2">The sequence shown here is derived from an EMBL/GenBank/DDBJ whole genome shotgun (WGS) entry which is preliminary data.</text>
</comment>
<gene>
    <name evidence="2" type="ORF">IAC35_06310</name>
</gene>
<dbReference type="Gene3D" id="2.60.40.2030">
    <property type="match status" value="1"/>
</dbReference>
<reference evidence="2" key="1">
    <citation type="submission" date="2020-10" db="EMBL/GenBank/DDBJ databases">
        <authorList>
            <person name="Gilroy R."/>
        </authorList>
    </citation>
    <scope>NUCLEOTIDE SEQUENCE</scope>
    <source>
        <strain evidence="2">ChiHecec2B26-709</strain>
    </source>
</reference>
<feature type="signal peptide" evidence="1">
    <location>
        <begin position="1"/>
        <end position="19"/>
    </location>
</feature>